<dbReference type="Proteomes" id="UP001142393">
    <property type="component" value="Unassembled WGS sequence"/>
</dbReference>
<reference evidence="1 2" key="1">
    <citation type="journal article" date="2023" name="Proc. Natl. Acad. Sci. U.S.A.">
        <title>A global phylogenomic analysis of the shiitake genus Lentinula.</title>
        <authorList>
            <person name="Sierra-Patev S."/>
            <person name="Min B."/>
            <person name="Naranjo-Ortiz M."/>
            <person name="Looney B."/>
            <person name="Konkel Z."/>
            <person name="Slot J.C."/>
            <person name="Sakamoto Y."/>
            <person name="Steenwyk J.L."/>
            <person name="Rokas A."/>
            <person name="Carro J."/>
            <person name="Camarero S."/>
            <person name="Ferreira P."/>
            <person name="Molpeceres G."/>
            <person name="Ruiz-Duenas F.J."/>
            <person name="Serrano A."/>
            <person name="Henrissat B."/>
            <person name="Drula E."/>
            <person name="Hughes K.W."/>
            <person name="Mata J.L."/>
            <person name="Ishikawa N.K."/>
            <person name="Vargas-Isla R."/>
            <person name="Ushijima S."/>
            <person name="Smith C.A."/>
            <person name="Donoghue J."/>
            <person name="Ahrendt S."/>
            <person name="Andreopoulos W."/>
            <person name="He G."/>
            <person name="LaButti K."/>
            <person name="Lipzen A."/>
            <person name="Ng V."/>
            <person name="Riley R."/>
            <person name="Sandor L."/>
            <person name="Barry K."/>
            <person name="Martinez A.T."/>
            <person name="Xiao Y."/>
            <person name="Gibbons J.G."/>
            <person name="Terashima K."/>
            <person name="Grigoriev I.V."/>
            <person name="Hibbett D."/>
        </authorList>
    </citation>
    <scope>NUCLEOTIDE SEQUENCE [LARGE SCALE GENOMIC DNA]</scope>
    <source>
        <strain evidence="1 2">TFB7810</strain>
    </source>
</reference>
<comment type="caution">
    <text evidence="1">The sequence shown here is derived from an EMBL/GenBank/DDBJ whole genome shotgun (WGS) entry which is preliminary data.</text>
</comment>
<sequence length="160" mass="17512">MKATCSQTSSGSGVVSAADAGCMLISSFLKQKVSLEQVDQMMAETTPRTSANWRPTKTFALEMGMTGDHKGSKVDITSLWTMTFNISTDKAYTGLLKAITEDQQVNAADILDNLEENQDNIDLDLNHNQSSFDLLGLKEAVKEVSKGVSEKTSQEYLRHV</sequence>
<evidence type="ECO:0000313" key="2">
    <source>
        <dbReference type="Proteomes" id="UP001142393"/>
    </source>
</evidence>
<dbReference type="EMBL" id="JANVFU010000012">
    <property type="protein sequence ID" value="KAJ3741597.1"/>
    <property type="molecule type" value="Genomic_DNA"/>
</dbReference>
<keyword evidence="2" id="KW-1185">Reference proteome</keyword>
<protein>
    <submittedName>
        <fullName evidence="1">Uncharacterized protein</fullName>
    </submittedName>
</protein>
<gene>
    <name evidence="1" type="ORF">DFH05DRAFT_1578856</name>
</gene>
<dbReference type="AlphaFoldDB" id="A0A9W8TV85"/>
<accession>A0A9W8TV85</accession>
<organism evidence="1 2">
    <name type="scientific">Lentinula detonsa</name>
    <dbReference type="NCBI Taxonomy" id="2804962"/>
    <lineage>
        <taxon>Eukaryota</taxon>
        <taxon>Fungi</taxon>
        <taxon>Dikarya</taxon>
        <taxon>Basidiomycota</taxon>
        <taxon>Agaricomycotina</taxon>
        <taxon>Agaricomycetes</taxon>
        <taxon>Agaricomycetidae</taxon>
        <taxon>Agaricales</taxon>
        <taxon>Marasmiineae</taxon>
        <taxon>Omphalotaceae</taxon>
        <taxon>Lentinula</taxon>
    </lineage>
</organism>
<name>A0A9W8TV85_9AGAR</name>
<proteinExistence type="predicted"/>
<evidence type="ECO:0000313" key="1">
    <source>
        <dbReference type="EMBL" id="KAJ3741597.1"/>
    </source>
</evidence>